<evidence type="ECO:0000259" key="1">
    <source>
        <dbReference type="PROSITE" id="PS50181"/>
    </source>
</evidence>
<dbReference type="InterPro" id="IPR053197">
    <property type="entry name" value="F-box_SCFL_complex_component"/>
</dbReference>
<dbReference type="InterPro" id="IPR001810">
    <property type="entry name" value="F-box_dom"/>
</dbReference>
<dbReference type="Pfam" id="PF00646">
    <property type="entry name" value="F-box"/>
    <property type="match status" value="1"/>
</dbReference>
<proteinExistence type="predicted"/>
<dbReference type="InterPro" id="IPR053781">
    <property type="entry name" value="F-box_AtFBL13-like"/>
</dbReference>
<dbReference type="Proteomes" id="UP001151287">
    <property type="component" value="Unassembled WGS sequence"/>
</dbReference>
<accession>A0A9Q0C0F3</accession>
<reference evidence="2" key="1">
    <citation type="journal article" date="2022" name="Cell">
        <title>Repeat-based holocentromeres influence genome architecture and karyotype evolution.</title>
        <authorList>
            <person name="Hofstatter P.G."/>
            <person name="Thangavel G."/>
            <person name="Lux T."/>
            <person name="Neumann P."/>
            <person name="Vondrak T."/>
            <person name="Novak P."/>
            <person name="Zhang M."/>
            <person name="Costa L."/>
            <person name="Castellani M."/>
            <person name="Scott A."/>
            <person name="Toegelov H."/>
            <person name="Fuchs J."/>
            <person name="Mata-Sucre Y."/>
            <person name="Dias Y."/>
            <person name="Vanzela A.L.L."/>
            <person name="Huettel B."/>
            <person name="Almeida C.C.S."/>
            <person name="Simkova H."/>
            <person name="Souza G."/>
            <person name="Pedrosa-Harand A."/>
            <person name="Macas J."/>
            <person name="Mayer K.F.X."/>
            <person name="Houben A."/>
            <person name="Marques A."/>
        </authorList>
    </citation>
    <scope>NUCLEOTIDE SEQUENCE</scope>
    <source>
        <strain evidence="2">RhyBre1mFocal</strain>
    </source>
</reference>
<dbReference type="PANTHER" id="PTHR34223">
    <property type="entry name" value="OS11G0201299 PROTEIN"/>
    <property type="match status" value="1"/>
</dbReference>
<dbReference type="PROSITE" id="PS50181">
    <property type="entry name" value="FBOX"/>
    <property type="match status" value="1"/>
</dbReference>
<comment type="caution">
    <text evidence="2">The sequence shown here is derived from an EMBL/GenBank/DDBJ whole genome shotgun (WGS) entry which is preliminary data.</text>
</comment>
<name>A0A9Q0C0F3_9POAL</name>
<evidence type="ECO:0000313" key="3">
    <source>
        <dbReference type="Proteomes" id="UP001151287"/>
    </source>
</evidence>
<dbReference type="OrthoDB" id="588113at2759"/>
<dbReference type="AlphaFoldDB" id="A0A9Q0C0F3"/>
<dbReference type="Gene3D" id="1.20.1280.50">
    <property type="match status" value="1"/>
</dbReference>
<dbReference type="Gene3D" id="3.80.10.10">
    <property type="entry name" value="Ribonuclease Inhibitor"/>
    <property type="match status" value="1"/>
</dbReference>
<dbReference type="CDD" id="cd22160">
    <property type="entry name" value="F-box_AtFBL13-like"/>
    <property type="match status" value="1"/>
</dbReference>
<dbReference type="SMART" id="SM00256">
    <property type="entry name" value="FBOX"/>
    <property type="match status" value="1"/>
</dbReference>
<dbReference type="InterPro" id="IPR032675">
    <property type="entry name" value="LRR_dom_sf"/>
</dbReference>
<dbReference type="SUPFAM" id="SSF81383">
    <property type="entry name" value="F-box domain"/>
    <property type="match status" value="1"/>
</dbReference>
<dbReference type="InterPro" id="IPR055411">
    <property type="entry name" value="LRR_FXL15/At3g58940/PEG3-like"/>
</dbReference>
<feature type="domain" description="F-box" evidence="1">
    <location>
        <begin position="22"/>
        <end position="58"/>
    </location>
</feature>
<gene>
    <name evidence="2" type="ORF">LUZ63_016460</name>
</gene>
<evidence type="ECO:0000313" key="2">
    <source>
        <dbReference type="EMBL" id="KAJ1685070.1"/>
    </source>
</evidence>
<dbReference type="SUPFAM" id="SSF52047">
    <property type="entry name" value="RNI-like"/>
    <property type="match status" value="1"/>
</dbReference>
<sequence>MARSKKKVPSKIFHQHRRHTQIDRISKLPDEILDQILSWLPTKEAAQTSIISKRWRNLWASLSCLNINETDFSSDDTTKLYAMFEKFGSMILSHREISHIHTINIKFSDPTFSDLVRTWISSSMKFRPQVVSIEVHLPDPNFFEFIYTSASIEEMSLKIHGITWSSLPKAINLPCIRRLSLVKTSFDGNSLTRLFSGCPVLEELSLDMCYGDFSPIFNQKLICLSLIDCGYLYRVPGIWSTLLSCALPKIVNLPCIRRVYLHQAYLNEESIGKFLAGCPLLEDLSLENCCGEYLTLFRKNIKKLSMESCILEIPKDGASWDIEAAVIETNLCGNTTKSTILIECSLHPYDNTCHHFLLKFICDSPAEISPNFYKDSGLITIFSGVQSLEFYAPDSKVDLKKKLRRIGTFYNMENLSVRLAKWCMDPHEFDVVAWFLQNSPKLKQLTIYSPKCRIESTKGDKPKNVVPNHEIHYYNSLSVELSLCKKLKEVEIKFCKHLLSIGKFKEALLEDMHGLGNVKVVLSEFK</sequence>
<keyword evidence="3" id="KW-1185">Reference proteome</keyword>
<dbReference type="InterPro" id="IPR036047">
    <property type="entry name" value="F-box-like_dom_sf"/>
</dbReference>
<dbReference type="Pfam" id="PF24758">
    <property type="entry name" value="LRR_At5g56370"/>
    <property type="match status" value="1"/>
</dbReference>
<dbReference type="EMBL" id="JAMQYH010000005">
    <property type="protein sequence ID" value="KAJ1685070.1"/>
    <property type="molecule type" value="Genomic_DNA"/>
</dbReference>
<protein>
    <recommendedName>
        <fullName evidence="1">F-box domain-containing protein</fullName>
    </recommendedName>
</protein>
<organism evidence="2 3">
    <name type="scientific">Rhynchospora breviuscula</name>
    <dbReference type="NCBI Taxonomy" id="2022672"/>
    <lineage>
        <taxon>Eukaryota</taxon>
        <taxon>Viridiplantae</taxon>
        <taxon>Streptophyta</taxon>
        <taxon>Embryophyta</taxon>
        <taxon>Tracheophyta</taxon>
        <taxon>Spermatophyta</taxon>
        <taxon>Magnoliopsida</taxon>
        <taxon>Liliopsida</taxon>
        <taxon>Poales</taxon>
        <taxon>Cyperaceae</taxon>
        <taxon>Cyperoideae</taxon>
        <taxon>Rhynchosporeae</taxon>
        <taxon>Rhynchospora</taxon>
    </lineage>
</organism>